<accession>A0A972P0U4</accession>
<protein>
    <recommendedName>
        <fullName evidence="1">Competence protein CoiA-like N-terminal domain-containing protein</fullName>
    </recommendedName>
</protein>
<sequence>MPMTVNLKVPFATDECGRVVDIRDLSDKCAGPFSCASCKGRVISRRGPERIWHFSHTAQSHCSDSAAFESALHLLAKQILLNSRLLRTPALVCRYWPSASTSDIVVAEEHVNRRDSPGQLEQWFQGVRPDFTV</sequence>
<dbReference type="Pfam" id="PF25164">
    <property type="entry name" value="CoiA_N"/>
    <property type="match status" value="1"/>
</dbReference>
<name>A0A972P0U4_9BURK</name>
<proteinExistence type="predicted"/>
<comment type="caution">
    <text evidence="2">The sequence shown here is derived from an EMBL/GenBank/DDBJ whole genome shotgun (WGS) entry which is preliminary data.</text>
</comment>
<dbReference type="Proteomes" id="UP000655523">
    <property type="component" value="Unassembled WGS sequence"/>
</dbReference>
<feature type="domain" description="Competence protein CoiA-like N-terminal" evidence="1">
    <location>
        <begin position="31"/>
        <end position="63"/>
    </location>
</feature>
<evidence type="ECO:0000259" key="1">
    <source>
        <dbReference type="Pfam" id="PF25164"/>
    </source>
</evidence>
<dbReference type="InterPro" id="IPR057253">
    <property type="entry name" value="CoiA-like_N"/>
</dbReference>
<gene>
    <name evidence="2" type="ORF">GNZ13_47985</name>
</gene>
<dbReference type="RefSeq" id="WP_407945715.1">
    <property type="nucleotide sequence ID" value="NZ_WOEZ01000298.1"/>
</dbReference>
<dbReference type="EMBL" id="WOEZ01000298">
    <property type="protein sequence ID" value="NPT62059.1"/>
    <property type="molecule type" value="Genomic_DNA"/>
</dbReference>
<organism evidence="2 3">
    <name type="scientific">Paraburkholderia elongata</name>
    <dbReference type="NCBI Taxonomy" id="2675747"/>
    <lineage>
        <taxon>Bacteria</taxon>
        <taxon>Pseudomonadati</taxon>
        <taxon>Pseudomonadota</taxon>
        <taxon>Betaproteobacteria</taxon>
        <taxon>Burkholderiales</taxon>
        <taxon>Burkholderiaceae</taxon>
        <taxon>Paraburkholderia</taxon>
    </lineage>
</organism>
<evidence type="ECO:0000313" key="2">
    <source>
        <dbReference type="EMBL" id="NPT62059.1"/>
    </source>
</evidence>
<feature type="non-terminal residue" evidence="2">
    <location>
        <position position="133"/>
    </location>
</feature>
<keyword evidence="3" id="KW-1185">Reference proteome</keyword>
<evidence type="ECO:0000313" key="3">
    <source>
        <dbReference type="Proteomes" id="UP000655523"/>
    </source>
</evidence>
<reference evidence="2 3" key="1">
    <citation type="submission" date="2019-11" db="EMBL/GenBank/DDBJ databases">
        <title>Metabolism of dissolved organic matter in forest soils.</title>
        <authorList>
            <person name="Cyle K.T."/>
            <person name="Wilhelm R.C."/>
            <person name="Martinez C.E."/>
        </authorList>
    </citation>
    <scope>NUCLEOTIDE SEQUENCE [LARGE SCALE GENOMIC DNA]</scope>
    <source>
        <strain evidence="2 3">5N</strain>
    </source>
</reference>
<dbReference type="AlphaFoldDB" id="A0A972P0U4"/>